<dbReference type="RefSeq" id="WP_194514402.1">
    <property type="nucleotide sequence ID" value="NZ_JADIXP010000022.1"/>
</dbReference>
<proteinExistence type="predicted"/>
<accession>A0ABD4KFB9</accession>
<comment type="caution">
    <text evidence="1">The sequence shown here is derived from an EMBL/GenBank/DDBJ whole genome shotgun (WGS) entry which is preliminary data.</text>
</comment>
<reference evidence="1 2" key="1">
    <citation type="submission" date="2020-11" db="EMBL/GenBank/DDBJ databases">
        <title>Identification of Lelliottia nimipressuralis from Wound Infection by Whole Genome-Based Bacterial Identification.</title>
        <authorList>
            <person name="Navarathna D.H."/>
            <person name="Choi H."/>
            <person name="Jinadatha C."/>
            <person name="Chatterjee P."/>
            <person name="Hwang M."/>
        </authorList>
    </citation>
    <scope>NUCLEOTIDE SEQUENCE [LARGE SCALE GENOMIC DNA]</scope>
    <source>
        <strain evidence="1 2">DN2020</strain>
    </source>
</reference>
<evidence type="ECO:0000313" key="1">
    <source>
        <dbReference type="EMBL" id="MBF4180593.1"/>
    </source>
</evidence>
<dbReference type="EMBL" id="JADIXP010000022">
    <property type="protein sequence ID" value="MBF4180593.1"/>
    <property type="molecule type" value="Genomic_DNA"/>
</dbReference>
<dbReference type="AlphaFoldDB" id="A0ABD4KFB9"/>
<sequence length="83" mass="8804">MKAAIALYEVAAICHAAVSGYRAAVTGEAQPEWTDLTPDEQGGVIDWAAALLTGRTIGDSPECQIVKGIISVVRDEKKTLKYA</sequence>
<evidence type="ECO:0000313" key="2">
    <source>
        <dbReference type="Proteomes" id="UP000628560"/>
    </source>
</evidence>
<dbReference type="Proteomes" id="UP000628560">
    <property type="component" value="Unassembled WGS sequence"/>
</dbReference>
<protein>
    <submittedName>
        <fullName evidence="1">Uncharacterized protein</fullName>
    </submittedName>
</protein>
<gene>
    <name evidence="1" type="ORF">ISP11_22300</name>
</gene>
<organism evidence="1 2">
    <name type="scientific">Lelliottia nimipressuralis</name>
    <dbReference type="NCBI Taxonomy" id="69220"/>
    <lineage>
        <taxon>Bacteria</taxon>
        <taxon>Pseudomonadati</taxon>
        <taxon>Pseudomonadota</taxon>
        <taxon>Gammaproteobacteria</taxon>
        <taxon>Enterobacterales</taxon>
        <taxon>Enterobacteriaceae</taxon>
        <taxon>Lelliottia</taxon>
    </lineage>
</organism>
<name>A0ABD4KFB9_9ENTR</name>